<evidence type="ECO:0000313" key="1">
    <source>
        <dbReference type="EMBL" id="KAI0041452.1"/>
    </source>
</evidence>
<feature type="non-terminal residue" evidence="1">
    <location>
        <position position="343"/>
    </location>
</feature>
<protein>
    <submittedName>
        <fullName evidence="1">Uncharacterized protein</fullName>
    </submittedName>
</protein>
<evidence type="ECO:0000313" key="2">
    <source>
        <dbReference type="Proteomes" id="UP000814033"/>
    </source>
</evidence>
<dbReference type="EMBL" id="MU276122">
    <property type="protein sequence ID" value="KAI0041452.1"/>
    <property type="molecule type" value="Genomic_DNA"/>
</dbReference>
<accession>A0ACB8RBX2</accession>
<organism evidence="1 2">
    <name type="scientific">Auriscalpium vulgare</name>
    <dbReference type="NCBI Taxonomy" id="40419"/>
    <lineage>
        <taxon>Eukaryota</taxon>
        <taxon>Fungi</taxon>
        <taxon>Dikarya</taxon>
        <taxon>Basidiomycota</taxon>
        <taxon>Agaricomycotina</taxon>
        <taxon>Agaricomycetes</taxon>
        <taxon>Russulales</taxon>
        <taxon>Auriscalpiaceae</taxon>
        <taxon>Auriscalpium</taxon>
    </lineage>
</organism>
<reference evidence="1" key="2">
    <citation type="journal article" date="2022" name="New Phytol.">
        <title>Evolutionary transition to the ectomycorrhizal habit in the genomes of a hyperdiverse lineage of mushroom-forming fungi.</title>
        <authorList>
            <person name="Looney B."/>
            <person name="Miyauchi S."/>
            <person name="Morin E."/>
            <person name="Drula E."/>
            <person name="Courty P.E."/>
            <person name="Kohler A."/>
            <person name="Kuo A."/>
            <person name="LaButti K."/>
            <person name="Pangilinan J."/>
            <person name="Lipzen A."/>
            <person name="Riley R."/>
            <person name="Andreopoulos W."/>
            <person name="He G."/>
            <person name="Johnson J."/>
            <person name="Nolan M."/>
            <person name="Tritt A."/>
            <person name="Barry K.W."/>
            <person name="Grigoriev I.V."/>
            <person name="Nagy L.G."/>
            <person name="Hibbett D."/>
            <person name="Henrissat B."/>
            <person name="Matheny P.B."/>
            <person name="Labbe J."/>
            <person name="Martin F.M."/>
        </authorList>
    </citation>
    <scope>NUCLEOTIDE SEQUENCE</scope>
    <source>
        <strain evidence="1">FP105234-sp</strain>
    </source>
</reference>
<reference evidence="1" key="1">
    <citation type="submission" date="2021-02" db="EMBL/GenBank/DDBJ databases">
        <authorList>
            <consortium name="DOE Joint Genome Institute"/>
            <person name="Ahrendt S."/>
            <person name="Looney B.P."/>
            <person name="Miyauchi S."/>
            <person name="Morin E."/>
            <person name="Drula E."/>
            <person name="Courty P.E."/>
            <person name="Chicoki N."/>
            <person name="Fauchery L."/>
            <person name="Kohler A."/>
            <person name="Kuo A."/>
            <person name="Labutti K."/>
            <person name="Pangilinan J."/>
            <person name="Lipzen A."/>
            <person name="Riley R."/>
            <person name="Andreopoulos W."/>
            <person name="He G."/>
            <person name="Johnson J."/>
            <person name="Barry K.W."/>
            <person name="Grigoriev I.V."/>
            <person name="Nagy L."/>
            <person name="Hibbett D."/>
            <person name="Henrissat B."/>
            <person name="Matheny P.B."/>
            <person name="Labbe J."/>
            <person name="Martin F."/>
        </authorList>
    </citation>
    <scope>NUCLEOTIDE SEQUENCE</scope>
    <source>
        <strain evidence="1">FP105234-sp</strain>
    </source>
</reference>
<sequence length="343" mass="39103">MANELPLDVHILIIEWVFRSSQHTTIDYTTLHACALVCRAWTPAAQRLLFRRIRCFDLRDRHCNMRLLVRTLSISPHIAALVRYIQIAWPDHRPDYGDVCLRLLELCPHVGGISFFSWHRPNKPLSAELAARLRAIQLRPVLLRMILVDNSNIRTIVGMCQGVRVLAFSSGYDHPLPPTVEVLEIYEDSAYGCLSRSHPLPALRYLRLITLSWPSTLSRHLISTGILPQLQSLPIKGTFPPAEVLDHLTQLKTLVVRKLPKQSINLPPTLQYFGYHTWGVSSDTRAELAVIPLRALPGLQLVTVTRFVERDVRTALEAMCRDIGVEFGTYESPHDFQRPQHID</sequence>
<proteinExistence type="predicted"/>
<dbReference type="Proteomes" id="UP000814033">
    <property type="component" value="Unassembled WGS sequence"/>
</dbReference>
<comment type="caution">
    <text evidence="1">The sequence shown here is derived from an EMBL/GenBank/DDBJ whole genome shotgun (WGS) entry which is preliminary data.</text>
</comment>
<gene>
    <name evidence="1" type="ORF">FA95DRAFT_1565365</name>
</gene>
<keyword evidence="2" id="KW-1185">Reference proteome</keyword>
<name>A0ACB8RBX2_9AGAM</name>